<protein>
    <recommendedName>
        <fullName evidence="1">HTH cro/C1-type domain-containing protein</fullName>
    </recommendedName>
</protein>
<organism evidence="2 3">
    <name type="scientific">Plantactinospora mayteni</name>
    <dbReference type="NCBI Taxonomy" id="566021"/>
    <lineage>
        <taxon>Bacteria</taxon>
        <taxon>Bacillati</taxon>
        <taxon>Actinomycetota</taxon>
        <taxon>Actinomycetes</taxon>
        <taxon>Micromonosporales</taxon>
        <taxon>Micromonosporaceae</taxon>
        <taxon>Plantactinospora</taxon>
    </lineage>
</organism>
<dbReference type="SUPFAM" id="SSF47413">
    <property type="entry name" value="lambda repressor-like DNA-binding domains"/>
    <property type="match status" value="1"/>
</dbReference>
<dbReference type="InterPro" id="IPR010982">
    <property type="entry name" value="Lambda_DNA-bd_dom_sf"/>
</dbReference>
<dbReference type="SUPFAM" id="SSF52540">
    <property type="entry name" value="P-loop containing nucleoside triphosphate hydrolases"/>
    <property type="match status" value="1"/>
</dbReference>
<gene>
    <name evidence="2" type="ORF">Pma05_69010</name>
</gene>
<dbReference type="Pfam" id="PF13191">
    <property type="entry name" value="AAA_16"/>
    <property type="match status" value="1"/>
</dbReference>
<name>A0ABQ4F0A1_9ACTN</name>
<accession>A0ABQ4F0A1</accession>
<proteinExistence type="predicted"/>
<dbReference type="Pfam" id="PF13424">
    <property type="entry name" value="TPR_12"/>
    <property type="match status" value="1"/>
</dbReference>
<feature type="domain" description="HTH cro/C1-type" evidence="1">
    <location>
        <begin position="16"/>
        <end position="71"/>
    </location>
</feature>
<evidence type="ECO:0000313" key="3">
    <source>
        <dbReference type="Proteomes" id="UP000621500"/>
    </source>
</evidence>
<dbReference type="SUPFAM" id="SSF48452">
    <property type="entry name" value="TPR-like"/>
    <property type="match status" value="1"/>
</dbReference>
<dbReference type="EMBL" id="BONX01000052">
    <property type="protein sequence ID" value="GIH00329.1"/>
    <property type="molecule type" value="Genomic_DNA"/>
</dbReference>
<reference evidence="2 3" key="1">
    <citation type="submission" date="2021-01" db="EMBL/GenBank/DDBJ databases">
        <title>Whole genome shotgun sequence of Plantactinospora mayteni NBRC 109088.</title>
        <authorList>
            <person name="Komaki H."/>
            <person name="Tamura T."/>
        </authorList>
    </citation>
    <scope>NUCLEOTIDE SEQUENCE [LARGE SCALE GENOMIC DNA]</scope>
    <source>
        <strain evidence="2 3">NBRC 109088</strain>
    </source>
</reference>
<dbReference type="SMART" id="SM00530">
    <property type="entry name" value="HTH_XRE"/>
    <property type="match status" value="1"/>
</dbReference>
<dbReference type="InterPro" id="IPR027417">
    <property type="entry name" value="P-loop_NTPase"/>
</dbReference>
<dbReference type="RefSeq" id="WP_203861651.1">
    <property type="nucleotide sequence ID" value="NZ_BAAAZQ010000022.1"/>
</dbReference>
<dbReference type="InterPro" id="IPR019734">
    <property type="entry name" value="TPR_rpt"/>
</dbReference>
<dbReference type="PANTHER" id="PTHR47691:SF3">
    <property type="entry name" value="HTH-TYPE TRANSCRIPTIONAL REGULATOR RV0890C-RELATED"/>
    <property type="match status" value="1"/>
</dbReference>
<sequence>MTTSPDEFPYAELGEVLYRCRRTAGLSLRTLARKLNMSAHSGLVDYERGKRLIPEDLLTRYERIFEDGGELRRLRTAVLAAQAGRSATRYRIAQLPADLPDFVGRKAELDMLRAAAEAARPAPGLLVVTGPPGMGKTSLAVHLAHRLAGRYPDGQLYLDLRGADESPVPPADALRWLLRGLDVADRQPTTDTAELAAWYRSILDGRRVLLLLDNVADEGQVRPLLPGAAGVLAVLTSRNPLLGLDGAVRCQLDSLSTAESVDLIGRVVGADRVANEPEAAVRIAGSCAGLPLATRIAAARLGNWPRWSLADCARMLAAEQRRLTWLSTGDRAVRGTFEMSYRALSDPARRLFRRLALLPVPECGLVAAGVLAGTSESGADSLMTNLVNVGLVQPALVGNRYRLHDLTALYASDRLSAEEDERATRTAEEAYLDWLLGTAQDAATQLDESGANSGTSVFAGSPDAVRWLDTERVTVRAGIARAAALDLADLVYPLMATLPWFYDLRCHWQDQRDLAETTLELARRRGDATTEVMALNGIALAWTPLRRPDEVIRWSVRAVSLARRVDAVEEETWALDRWGMALTELGRYEEARVVLLRAAALAQEYGDWWMVGGALNRLGHVSYEARRHESAIDAYDQALLVFRELDRPRGEAMARLGLGRALAALGRPDEAVTYQRTAVALFAGADDGWGLARAHQELAAALRALGQYQAAAERLRLAAGLFADHGDRHAQARTLLALVELAVAESRYGEASCCRDEALAVLAGLTDPEARDLRAALAVPAGAPGPAADR</sequence>
<dbReference type="Gene3D" id="1.10.260.40">
    <property type="entry name" value="lambda repressor-like DNA-binding domains"/>
    <property type="match status" value="1"/>
</dbReference>
<dbReference type="Gene3D" id="3.40.50.300">
    <property type="entry name" value="P-loop containing nucleotide triphosphate hydrolases"/>
    <property type="match status" value="1"/>
</dbReference>
<dbReference type="Gene3D" id="1.25.40.10">
    <property type="entry name" value="Tetratricopeptide repeat domain"/>
    <property type="match status" value="1"/>
</dbReference>
<dbReference type="InterPro" id="IPR011990">
    <property type="entry name" value="TPR-like_helical_dom_sf"/>
</dbReference>
<dbReference type="InterPro" id="IPR041664">
    <property type="entry name" value="AAA_16"/>
</dbReference>
<dbReference type="InterPro" id="IPR001387">
    <property type="entry name" value="Cro/C1-type_HTH"/>
</dbReference>
<dbReference type="Proteomes" id="UP000621500">
    <property type="component" value="Unassembled WGS sequence"/>
</dbReference>
<keyword evidence="3" id="KW-1185">Reference proteome</keyword>
<dbReference type="SMART" id="SM00028">
    <property type="entry name" value="TPR"/>
    <property type="match status" value="4"/>
</dbReference>
<evidence type="ECO:0000313" key="2">
    <source>
        <dbReference type="EMBL" id="GIH00329.1"/>
    </source>
</evidence>
<dbReference type="PANTHER" id="PTHR47691">
    <property type="entry name" value="REGULATOR-RELATED"/>
    <property type="match status" value="1"/>
</dbReference>
<dbReference type="PRINTS" id="PR00364">
    <property type="entry name" value="DISEASERSIST"/>
</dbReference>
<dbReference type="CDD" id="cd00093">
    <property type="entry name" value="HTH_XRE"/>
    <property type="match status" value="1"/>
</dbReference>
<comment type="caution">
    <text evidence="2">The sequence shown here is derived from an EMBL/GenBank/DDBJ whole genome shotgun (WGS) entry which is preliminary data.</text>
</comment>
<evidence type="ECO:0000259" key="1">
    <source>
        <dbReference type="SMART" id="SM00530"/>
    </source>
</evidence>